<dbReference type="InterPro" id="IPR017871">
    <property type="entry name" value="ABC_transporter-like_CS"/>
</dbReference>
<accession>A0A1I0MGJ3</accession>
<dbReference type="RefSeq" id="WP_092450095.1">
    <property type="nucleotide sequence ID" value="NZ_FOJI01000001.1"/>
</dbReference>
<evidence type="ECO:0000259" key="12">
    <source>
        <dbReference type="PROSITE" id="PS50929"/>
    </source>
</evidence>
<keyword evidence="8 10" id="KW-0472">Membrane</keyword>
<keyword evidence="6 13" id="KW-0067">ATP-binding</keyword>
<feature type="transmembrane region" description="Helical" evidence="10">
    <location>
        <begin position="20"/>
        <end position="43"/>
    </location>
</feature>
<dbReference type="PROSITE" id="PS50929">
    <property type="entry name" value="ABC_TM1F"/>
    <property type="match status" value="1"/>
</dbReference>
<dbReference type="GO" id="GO:0015421">
    <property type="term" value="F:ABC-type oligopeptide transporter activity"/>
    <property type="evidence" value="ECO:0007669"/>
    <property type="project" value="TreeGrafter"/>
</dbReference>
<organism evidence="13 14">
    <name type="scientific">[Clostridium] fimetarium</name>
    <dbReference type="NCBI Taxonomy" id="99656"/>
    <lineage>
        <taxon>Bacteria</taxon>
        <taxon>Bacillati</taxon>
        <taxon>Bacillota</taxon>
        <taxon>Clostridia</taxon>
        <taxon>Lachnospirales</taxon>
        <taxon>Lachnospiraceae</taxon>
    </lineage>
</organism>
<dbReference type="Pfam" id="PF00005">
    <property type="entry name" value="ABC_tran"/>
    <property type="match status" value="1"/>
</dbReference>
<protein>
    <submittedName>
        <fullName evidence="13">ATP-binding cassette, subfamily B, MsbA</fullName>
    </submittedName>
</protein>
<evidence type="ECO:0000256" key="1">
    <source>
        <dbReference type="ARBA" id="ARBA00004651"/>
    </source>
</evidence>
<dbReference type="InterPro" id="IPR003593">
    <property type="entry name" value="AAA+_ATPase"/>
</dbReference>
<keyword evidence="5" id="KW-0547">Nucleotide-binding</keyword>
<dbReference type="SUPFAM" id="SSF90123">
    <property type="entry name" value="ABC transporter transmembrane region"/>
    <property type="match status" value="1"/>
</dbReference>
<keyword evidence="14" id="KW-1185">Reference proteome</keyword>
<feature type="domain" description="ABC transmembrane type-1" evidence="12">
    <location>
        <begin position="38"/>
        <end position="302"/>
    </location>
</feature>
<dbReference type="PROSITE" id="PS00211">
    <property type="entry name" value="ABC_TRANSPORTER_1"/>
    <property type="match status" value="1"/>
</dbReference>
<evidence type="ECO:0000256" key="6">
    <source>
        <dbReference type="ARBA" id="ARBA00022840"/>
    </source>
</evidence>
<dbReference type="Gene3D" id="1.20.1560.10">
    <property type="entry name" value="ABC transporter type 1, transmembrane domain"/>
    <property type="match status" value="1"/>
</dbReference>
<dbReference type="Pfam" id="PF00664">
    <property type="entry name" value="ABC_membrane"/>
    <property type="match status" value="1"/>
</dbReference>
<dbReference type="InterPro" id="IPR003439">
    <property type="entry name" value="ABC_transporter-like_ATP-bd"/>
</dbReference>
<keyword evidence="4 10" id="KW-0812">Transmembrane</keyword>
<feature type="compositionally biased region" description="Low complexity" evidence="9">
    <location>
        <begin position="354"/>
        <end position="370"/>
    </location>
</feature>
<dbReference type="PROSITE" id="PS50893">
    <property type="entry name" value="ABC_TRANSPORTER_2"/>
    <property type="match status" value="1"/>
</dbReference>
<dbReference type="SMART" id="SM00382">
    <property type="entry name" value="AAA"/>
    <property type="match status" value="1"/>
</dbReference>
<evidence type="ECO:0000256" key="4">
    <source>
        <dbReference type="ARBA" id="ARBA00022692"/>
    </source>
</evidence>
<evidence type="ECO:0000256" key="7">
    <source>
        <dbReference type="ARBA" id="ARBA00022989"/>
    </source>
</evidence>
<dbReference type="FunFam" id="3.40.50.300:FF:000221">
    <property type="entry name" value="Multidrug ABC transporter ATP-binding protein"/>
    <property type="match status" value="1"/>
</dbReference>
<comment type="subcellular location">
    <subcellularLocation>
        <location evidence="1">Cell membrane</location>
        <topology evidence="1">Multi-pass membrane protein</topology>
    </subcellularLocation>
</comment>
<feature type="domain" description="ABC transporter" evidence="11">
    <location>
        <begin position="383"/>
        <end position="617"/>
    </location>
</feature>
<dbReference type="CDD" id="cd07346">
    <property type="entry name" value="ABC_6TM_exporters"/>
    <property type="match status" value="1"/>
</dbReference>
<feature type="compositionally biased region" description="Gly residues" evidence="9">
    <location>
        <begin position="325"/>
        <end position="353"/>
    </location>
</feature>
<evidence type="ECO:0000259" key="11">
    <source>
        <dbReference type="PROSITE" id="PS50893"/>
    </source>
</evidence>
<dbReference type="EMBL" id="FOJI01000001">
    <property type="protein sequence ID" value="SEV86611.1"/>
    <property type="molecule type" value="Genomic_DNA"/>
</dbReference>
<dbReference type="AlphaFoldDB" id="A0A1I0MGJ3"/>
<gene>
    <name evidence="13" type="ORF">SAMN05421659_101445</name>
</gene>
<dbReference type="GO" id="GO:0005524">
    <property type="term" value="F:ATP binding"/>
    <property type="evidence" value="ECO:0007669"/>
    <property type="project" value="UniProtKB-KW"/>
</dbReference>
<name>A0A1I0MGJ3_9FIRM</name>
<feature type="transmembrane region" description="Helical" evidence="10">
    <location>
        <begin position="157"/>
        <end position="176"/>
    </location>
</feature>
<dbReference type="InterPro" id="IPR036640">
    <property type="entry name" value="ABC1_TM_sf"/>
</dbReference>
<dbReference type="PANTHER" id="PTHR43394">
    <property type="entry name" value="ATP-DEPENDENT PERMEASE MDL1, MITOCHONDRIAL"/>
    <property type="match status" value="1"/>
</dbReference>
<evidence type="ECO:0000313" key="13">
    <source>
        <dbReference type="EMBL" id="SEV86611.1"/>
    </source>
</evidence>
<dbReference type="SUPFAM" id="SSF52540">
    <property type="entry name" value="P-loop containing nucleoside triphosphate hydrolases"/>
    <property type="match status" value="1"/>
</dbReference>
<keyword evidence="3" id="KW-1003">Cell membrane</keyword>
<evidence type="ECO:0000256" key="10">
    <source>
        <dbReference type="SAM" id="Phobius"/>
    </source>
</evidence>
<dbReference type="GO" id="GO:0016887">
    <property type="term" value="F:ATP hydrolysis activity"/>
    <property type="evidence" value="ECO:0007669"/>
    <property type="project" value="InterPro"/>
</dbReference>
<dbReference type="Proteomes" id="UP000199701">
    <property type="component" value="Unassembled WGS sequence"/>
</dbReference>
<dbReference type="InterPro" id="IPR039421">
    <property type="entry name" value="Type_1_exporter"/>
</dbReference>
<dbReference type="InterPro" id="IPR011527">
    <property type="entry name" value="ABC1_TM_dom"/>
</dbReference>
<evidence type="ECO:0000256" key="5">
    <source>
        <dbReference type="ARBA" id="ARBA00022741"/>
    </source>
</evidence>
<evidence type="ECO:0000256" key="2">
    <source>
        <dbReference type="ARBA" id="ARBA00022448"/>
    </source>
</evidence>
<dbReference type="InterPro" id="IPR027417">
    <property type="entry name" value="P-loop_NTPase"/>
</dbReference>
<proteinExistence type="predicted"/>
<keyword evidence="2" id="KW-0813">Transport</keyword>
<evidence type="ECO:0000256" key="9">
    <source>
        <dbReference type="SAM" id="MobiDB-lite"/>
    </source>
</evidence>
<dbReference type="STRING" id="99656.SAMN05421659_101445"/>
<reference evidence="13 14" key="1">
    <citation type="submission" date="2016-10" db="EMBL/GenBank/DDBJ databases">
        <authorList>
            <person name="de Groot N.N."/>
        </authorList>
    </citation>
    <scope>NUCLEOTIDE SEQUENCE [LARGE SCALE GENOMIC DNA]</scope>
    <source>
        <strain evidence="13 14">DSM 9179</strain>
    </source>
</reference>
<evidence type="ECO:0000313" key="14">
    <source>
        <dbReference type="Proteomes" id="UP000199701"/>
    </source>
</evidence>
<sequence length="630" mass="69328">MKKNHVFRRIALRNSPYLIVELIAVYVLTSVIVKGSSLIAKAIDTLLSGEATDIINTHFMSQLFLFVGIGFTASLVSSLCASQFSVNIKTQFRKEAGRKLVQLEFKYYDQNSTGSILNKLISDIGEAGKFFSETFPDICRILIEAITIIISIGKMDFVLVLFLAVGYPLVLVVSNYSSKRMANLARNRWKKIDVLNAAAYDNIQGIVVGRSFNLMNVMKKKIYDANDGLLEFEFKRNRMSSVAWLLQSIINWLPNIILATLALMRVLSGTITVGEMTYFVLMLDRIIHPLSELPGLFNTARENGVSIQRLEEIMNQENEPSGTYVGNGSGNGSKNGYGNGNGSVNGSGNGFENGFGNESGNESKNESGNGCEKSCVNSGETVIEFVNVDFSYNDDNPVLKNVSFKIKAGENIAFVGSSGEGKSTIFKLLCGFYQKQLGSYILCGRNFEDWNLDAARNLYSLVSQSVFLFPGTIAENVVYGRKGATLEEIQEACQMANIHEFILSLPQQYDTLAGERGARLSGGERQRISIARAFLKNAPILLMDEPTSAIDVGTEDLIKEAIDRISKGRTVITIAHRLSTIENADTIMVLSKGEIVESGTNEELLATNGVYYNLYEAQSKTQDIGKEGEI</sequence>
<feature type="region of interest" description="Disordered" evidence="9">
    <location>
        <begin position="317"/>
        <end position="371"/>
    </location>
</feature>
<feature type="transmembrane region" description="Helical" evidence="10">
    <location>
        <begin position="63"/>
        <end position="84"/>
    </location>
</feature>
<dbReference type="GO" id="GO:0005886">
    <property type="term" value="C:plasma membrane"/>
    <property type="evidence" value="ECO:0007669"/>
    <property type="project" value="UniProtKB-SubCell"/>
</dbReference>
<evidence type="ECO:0000256" key="3">
    <source>
        <dbReference type="ARBA" id="ARBA00022475"/>
    </source>
</evidence>
<dbReference type="Gene3D" id="3.40.50.300">
    <property type="entry name" value="P-loop containing nucleotide triphosphate hydrolases"/>
    <property type="match status" value="1"/>
</dbReference>
<evidence type="ECO:0000256" key="8">
    <source>
        <dbReference type="ARBA" id="ARBA00023136"/>
    </source>
</evidence>
<keyword evidence="7 10" id="KW-1133">Transmembrane helix</keyword>
<dbReference type="PANTHER" id="PTHR43394:SF1">
    <property type="entry name" value="ATP-BINDING CASSETTE SUB-FAMILY B MEMBER 10, MITOCHONDRIAL"/>
    <property type="match status" value="1"/>
</dbReference>
<dbReference type="OrthoDB" id="9762778at2"/>